<dbReference type="RefSeq" id="WP_064231037.1">
    <property type="nucleotide sequence ID" value="NZ_LVZK01000001.1"/>
</dbReference>
<feature type="region of interest" description="Disordered" evidence="1">
    <location>
        <begin position="167"/>
        <end position="196"/>
    </location>
</feature>
<feature type="compositionally biased region" description="Basic and acidic residues" evidence="1">
    <location>
        <begin position="170"/>
        <end position="196"/>
    </location>
</feature>
<evidence type="ECO:0000313" key="3">
    <source>
        <dbReference type="EMBL" id="OAP86174.1"/>
    </source>
</evidence>
<dbReference type="AlphaFoldDB" id="A0A179B554"/>
<protein>
    <submittedName>
        <fullName evidence="3">Uncharacterized protein</fullName>
    </submittedName>
</protein>
<name>A0A179B554_9ACTO</name>
<evidence type="ECO:0000313" key="4">
    <source>
        <dbReference type="Proteomes" id="UP000078368"/>
    </source>
</evidence>
<feature type="transmembrane region" description="Helical" evidence="2">
    <location>
        <begin position="70"/>
        <end position="90"/>
    </location>
</feature>
<reference evidence="3 4" key="1">
    <citation type="submission" date="2016-04" db="EMBL/GenBank/DDBJ databases">
        <title>Peptidophaga gingivicola gen. nov., sp. nov., isolated from human subgingival plaque.</title>
        <authorList>
            <person name="Beall C.J."/>
            <person name="Mokrzan E.M."/>
            <person name="Griffen A.L."/>
            <person name="Leys E.J."/>
        </authorList>
    </citation>
    <scope>NUCLEOTIDE SEQUENCE [LARGE SCALE GENOMIC DNA]</scope>
    <source>
        <strain evidence="3 4">BA112</strain>
    </source>
</reference>
<gene>
    <name evidence="3" type="ORF">A4H34_03090</name>
</gene>
<evidence type="ECO:0000256" key="1">
    <source>
        <dbReference type="SAM" id="MobiDB-lite"/>
    </source>
</evidence>
<feature type="transmembrane region" description="Helical" evidence="2">
    <location>
        <begin position="43"/>
        <end position="64"/>
    </location>
</feature>
<organism evidence="3 4">
    <name type="scientific">Peptidiphaga gingivicola</name>
    <dbReference type="NCBI Taxonomy" id="2741497"/>
    <lineage>
        <taxon>Bacteria</taxon>
        <taxon>Bacillati</taxon>
        <taxon>Actinomycetota</taxon>
        <taxon>Actinomycetes</taxon>
        <taxon>Actinomycetales</taxon>
        <taxon>Actinomycetaceae</taxon>
        <taxon>Peptidiphaga</taxon>
    </lineage>
</organism>
<feature type="transmembrane region" description="Helical" evidence="2">
    <location>
        <begin position="102"/>
        <end position="121"/>
    </location>
</feature>
<dbReference type="Proteomes" id="UP000078368">
    <property type="component" value="Unassembled WGS sequence"/>
</dbReference>
<feature type="region of interest" description="Disordered" evidence="1">
    <location>
        <begin position="1"/>
        <end position="38"/>
    </location>
</feature>
<dbReference type="EMBL" id="LVZK01000001">
    <property type="protein sequence ID" value="OAP86174.1"/>
    <property type="molecule type" value="Genomic_DNA"/>
</dbReference>
<keyword evidence="4" id="KW-1185">Reference proteome</keyword>
<feature type="compositionally biased region" description="Basic and acidic residues" evidence="1">
    <location>
        <begin position="1"/>
        <end position="24"/>
    </location>
</feature>
<feature type="transmembrane region" description="Helical" evidence="2">
    <location>
        <begin position="141"/>
        <end position="160"/>
    </location>
</feature>
<keyword evidence="2" id="KW-0472">Membrane</keyword>
<comment type="caution">
    <text evidence="3">The sequence shown here is derived from an EMBL/GenBank/DDBJ whole genome shotgun (WGS) entry which is preliminary data.</text>
</comment>
<proteinExistence type="predicted"/>
<accession>A0A179B554</accession>
<evidence type="ECO:0000256" key="2">
    <source>
        <dbReference type="SAM" id="Phobius"/>
    </source>
</evidence>
<keyword evidence="2" id="KW-0812">Transmembrane</keyword>
<keyword evidence="2" id="KW-1133">Transmembrane helix</keyword>
<sequence>MKAESGARDARPQDDDGRESRGASETEDPGAVPSSGRTGRSRLALSVVAVIVGIPGFVAAGAGFPNVKTVAFGATSLIIASVIGCFALVWKANRRDAIMSAMLLAGALGLAFTAVYALIHYREIHEISIRGDSSPSARKQALALICGPVMVGLWFLLLGLGAMRKARKKGGGDKREPEARERQKQEQGTEENRRQS</sequence>
<dbReference type="STRING" id="1823756.A4H34_03090"/>